<keyword evidence="2" id="KW-0479">Metal-binding</keyword>
<organism evidence="4 5">
    <name type="scientific">Negadavirga shengliensis</name>
    <dbReference type="NCBI Taxonomy" id="1389218"/>
    <lineage>
        <taxon>Bacteria</taxon>
        <taxon>Pseudomonadati</taxon>
        <taxon>Bacteroidota</taxon>
        <taxon>Cytophagia</taxon>
        <taxon>Cytophagales</taxon>
        <taxon>Cyclobacteriaceae</taxon>
        <taxon>Negadavirga</taxon>
    </lineage>
</organism>
<comment type="similarity">
    <text evidence="1 2">Belongs to the metallophosphoesterase superfamily. YfcE family.</text>
</comment>
<proteinExistence type="inferred from homology"/>
<sequence>MTGHSFWSEAFFGVFMVQIALISDTHGFLDNAAVAAIQDVDEIWHAGDIGDPCVLDRLPPQPKKRMVFGNIDNNELRSTFKEELLFEIEGLKVLMMHIGGSPPRYARGVKGKIKSLKPDLFVCGHSHICKVVYDDTLNCLYMNPGAIGNQGFHLIKTMLKFQIENGKIQRLEVIELGRRGSL</sequence>
<dbReference type="Proteomes" id="UP001595818">
    <property type="component" value="Unassembled WGS sequence"/>
</dbReference>
<evidence type="ECO:0000313" key="4">
    <source>
        <dbReference type="EMBL" id="MFC4873365.1"/>
    </source>
</evidence>
<gene>
    <name evidence="4" type="ORF">ACFPFU_16810</name>
</gene>
<dbReference type="InterPro" id="IPR000979">
    <property type="entry name" value="Phosphodiesterase_MJ0936/Vps29"/>
</dbReference>
<dbReference type="RefSeq" id="WP_377066145.1">
    <property type="nucleotide sequence ID" value="NZ_JBHSJJ010000010.1"/>
</dbReference>
<comment type="cofactor">
    <cofactor evidence="2">
        <name>a divalent metal cation</name>
        <dbReference type="ChEBI" id="CHEBI:60240"/>
    </cofactor>
</comment>
<evidence type="ECO:0000313" key="5">
    <source>
        <dbReference type="Proteomes" id="UP001595818"/>
    </source>
</evidence>
<dbReference type="Gene3D" id="3.60.21.10">
    <property type="match status" value="1"/>
</dbReference>
<accession>A0ABV9T5C9</accession>
<dbReference type="InterPro" id="IPR029052">
    <property type="entry name" value="Metallo-depent_PP-like"/>
</dbReference>
<reference evidence="5" key="1">
    <citation type="journal article" date="2019" name="Int. J. Syst. Evol. Microbiol.">
        <title>The Global Catalogue of Microorganisms (GCM) 10K type strain sequencing project: providing services to taxonomists for standard genome sequencing and annotation.</title>
        <authorList>
            <consortium name="The Broad Institute Genomics Platform"/>
            <consortium name="The Broad Institute Genome Sequencing Center for Infectious Disease"/>
            <person name="Wu L."/>
            <person name="Ma J."/>
        </authorList>
    </citation>
    <scope>NUCLEOTIDE SEQUENCE [LARGE SCALE GENOMIC DNA]</scope>
    <source>
        <strain evidence="5">CGMCC 4.7466</strain>
    </source>
</reference>
<evidence type="ECO:0000256" key="1">
    <source>
        <dbReference type="ARBA" id="ARBA00008950"/>
    </source>
</evidence>
<name>A0ABV9T5C9_9BACT</name>
<protein>
    <recommendedName>
        <fullName evidence="2">Phosphoesterase</fullName>
        <ecNumber evidence="2">3.1.4.-</ecNumber>
    </recommendedName>
</protein>
<dbReference type="EMBL" id="JBHSJJ010000010">
    <property type="protein sequence ID" value="MFC4873365.1"/>
    <property type="molecule type" value="Genomic_DNA"/>
</dbReference>
<feature type="domain" description="Calcineurin-like phosphoesterase" evidence="3">
    <location>
        <begin position="18"/>
        <end position="165"/>
    </location>
</feature>
<keyword evidence="5" id="KW-1185">Reference proteome</keyword>
<dbReference type="InterPro" id="IPR024654">
    <property type="entry name" value="Calcineurin-like_PHP_lpxH"/>
</dbReference>
<dbReference type="EC" id="3.1.4.-" evidence="2"/>
<dbReference type="Pfam" id="PF12850">
    <property type="entry name" value="Metallophos_2"/>
    <property type="match status" value="1"/>
</dbReference>
<evidence type="ECO:0000259" key="3">
    <source>
        <dbReference type="Pfam" id="PF12850"/>
    </source>
</evidence>
<comment type="caution">
    <text evidence="4">The sequence shown here is derived from an EMBL/GenBank/DDBJ whole genome shotgun (WGS) entry which is preliminary data.</text>
</comment>
<dbReference type="SUPFAM" id="SSF56300">
    <property type="entry name" value="Metallo-dependent phosphatases"/>
    <property type="match status" value="1"/>
</dbReference>
<dbReference type="NCBIfam" id="TIGR00040">
    <property type="entry name" value="yfcE"/>
    <property type="match status" value="1"/>
</dbReference>
<evidence type="ECO:0000256" key="2">
    <source>
        <dbReference type="RuleBase" id="RU362039"/>
    </source>
</evidence>